<dbReference type="EMBL" id="MU004184">
    <property type="protein sequence ID" value="KAF2499695.1"/>
    <property type="molecule type" value="Genomic_DNA"/>
</dbReference>
<dbReference type="InterPro" id="IPR012942">
    <property type="entry name" value="SRR1-like"/>
</dbReference>
<name>A0A6A6R4M1_9PEZI</name>
<accession>A0A6A6R4M1</accession>
<dbReference type="OrthoDB" id="5318346at2759"/>
<dbReference type="PANTHER" id="PTHR42080:SF1">
    <property type="entry name" value="SRR1-LIKE DOMAIN-CONTAINING PROTEIN"/>
    <property type="match status" value="1"/>
</dbReference>
<protein>
    <recommendedName>
        <fullName evidence="1">SRR1-like domain-containing protein</fullName>
    </recommendedName>
</protein>
<feature type="domain" description="SRR1-like" evidence="1">
    <location>
        <begin position="85"/>
        <end position="229"/>
    </location>
</feature>
<reference evidence="2" key="1">
    <citation type="journal article" date="2020" name="Stud. Mycol.">
        <title>101 Dothideomycetes genomes: a test case for predicting lifestyles and emergence of pathogens.</title>
        <authorList>
            <person name="Haridas S."/>
            <person name="Albert R."/>
            <person name="Binder M."/>
            <person name="Bloem J."/>
            <person name="Labutti K."/>
            <person name="Salamov A."/>
            <person name="Andreopoulos B."/>
            <person name="Baker S."/>
            <person name="Barry K."/>
            <person name="Bills G."/>
            <person name="Bluhm B."/>
            <person name="Cannon C."/>
            <person name="Castanera R."/>
            <person name="Culley D."/>
            <person name="Daum C."/>
            <person name="Ezra D."/>
            <person name="Gonzalez J."/>
            <person name="Henrissat B."/>
            <person name="Kuo A."/>
            <person name="Liang C."/>
            <person name="Lipzen A."/>
            <person name="Lutzoni F."/>
            <person name="Magnuson J."/>
            <person name="Mondo S."/>
            <person name="Nolan M."/>
            <person name="Ohm R."/>
            <person name="Pangilinan J."/>
            <person name="Park H.-J."/>
            <person name="Ramirez L."/>
            <person name="Alfaro M."/>
            <person name="Sun H."/>
            <person name="Tritt A."/>
            <person name="Yoshinaga Y."/>
            <person name="Zwiers L.-H."/>
            <person name="Turgeon B."/>
            <person name="Goodwin S."/>
            <person name="Spatafora J."/>
            <person name="Crous P."/>
            <person name="Grigoriev I."/>
        </authorList>
    </citation>
    <scope>NUCLEOTIDE SEQUENCE</scope>
    <source>
        <strain evidence="2">CBS 269.34</strain>
    </source>
</reference>
<organism evidence="2 3">
    <name type="scientific">Lophium mytilinum</name>
    <dbReference type="NCBI Taxonomy" id="390894"/>
    <lineage>
        <taxon>Eukaryota</taxon>
        <taxon>Fungi</taxon>
        <taxon>Dikarya</taxon>
        <taxon>Ascomycota</taxon>
        <taxon>Pezizomycotina</taxon>
        <taxon>Dothideomycetes</taxon>
        <taxon>Pleosporomycetidae</taxon>
        <taxon>Mytilinidiales</taxon>
        <taxon>Mytilinidiaceae</taxon>
        <taxon>Lophium</taxon>
    </lineage>
</organism>
<dbReference type="Pfam" id="PF07985">
    <property type="entry name" value="SRR1"/>
    <property type="match status" value="1"/>
</dbReference>
<evidence type="ECO:0000313" key="3">
    <source>
        <dbReference type="Proteomes" id="UP000799750"/>
    </source>
</evidence>
<evidence type="ECO:0000313" key="2">
    <source>
        <dbReference type="EMBL" id="KAF2499695.1"/>
    </source>
</evidence>
<proteinExistence type="predicted"/>
<dbReference type="Proteomes" id="UP000799750">
    <property type="component" value="Unassembled WGS sequence"/>
</dbReference>
<sequence>MEEKPSKIEQKFCLLASALSICRAIAALTRRATTTPKAQPHPVLFTIEYPSKKMPTLSSIKFEFSSLQSAWKVTQASKELKAILNHRTAPIDTWIVLGLGSLITAQQLPRKNRTDKPIRALLPSKARLAQLVVFIEIAHTLSEPQQPTVRGPTRPPVRLFAQDPKFSALDIKFLASQGITVIDNAVDLIGPSVGAFCPYLDRPVSRAVIARSPGLYLGYSLSRRVANDPARYLDRKEQLGSTGRKYREVDSLEVDIALLEESVETEFPSVAGNGWWGPLGYKKEWARTEGEIGNVVDEMCFYWPKEAAKGAEVRAVETGSEL</sequence>
<dbReference type="PANTHER" id="PTHR42080">
    <property type="entry name" value="SRR1 DOMAIN-CONTAINING PROTEIN"/>
    <property type="match status" value="1"/>
</dbReference>
<gene>
    <name evidence="2" type="ORF">BU16DRAFT_536013</name>
</gene>
<dbReference type="AlphaFoldDB" id="A0A6A6R4M1"/>
<keyword evidence="3" id="KW-1185">Reference proteome</keyword>
<evidence type="ECO:0000259" key="1">
    <source>
        <dbReference type="Pfam" id="PF07985"/>
    </source>
</evidence>